<dbReference type="Proteomes" id="UP001530315">
    <property type="component" value="Unassembled WGS sequence"/>
</dbReference>
<dbReference type="AlphaFoldDB" id="A0ABD3QDZ6"/>
<dbReference type="NCBIfam" id="NF038133">
    <property type="entry name" value="choice_anch_L"/>
    <property type="match status" value="1"/>
</dbReference>
<gene>
    <name evidence="2" type="ORF">ACHAW5_001279</name>
</gene>
<dbReference type="PANTHER" id="PTHR33683">
    <property type="entry name" value="1, PUTATIVE-RELATED"/>
    <property type="match status" value="1"/>
</dbReference>
<dbReference type="InterPro" id="IPR049804">
    <property type="entry name" value="Choice_anch_L"/>
</dbReference>
<sequence length="762" mass="83204">MREQRRTTSHILDTPVVLAYSYHQSVKEGRTGLLSPTFKSFCVRNKPASFIHSFRSCIVSFHSTSQVIDQTCPEQDSDFPHSAALGFTSLFLAYYSSNHRADKDQVILSTMMITSHVYLLSALMAASGIFQDVAAQVPTPLPTRSPTTAKPVTRKPVAPVGTQPPNLQLMQFTTNRTKEQLVQALIASNGDVEFKDVVSTSNVGDCGALYTGGHTLGNLMQRGPGPDYALETDANGNYIPTTTPLVPNEGIILSSGDPRGFNWNDADDLTKVFSESSVTTHPLLADLRKDVNLQSGRSNSFFDGCAISFKFRCTSDAYVPEVSFKYVFGSEEYYEYVDSAFNDAFGFYLNQQNIAKIPTTTTSSNIVSINNVNYNANKMYFNGNDPGNGWQVELPDAPDSEVVYPRVEADGFTNQLTARGLPVTDGGGWNNMTLVISDVGDPLLDSWVLLEKSSFTCVRITSAPTTSMPTSTPTLMPTSTPTLMPTTSKPTSTPSSMPTTSKPTSTPTSMPTTSKPTSTPTLMPTTSKPTTSKPTSEPTSSPSVSSKPSGVPSSEPSVSTYIEADDVEAHFHTNVDADDVGAHFHTNVDADDVGAHFRTNFNANDVEAHFHTNFDADDVEAHLHTNFDANDVEAHFHTNFDADDVEAHLHTNFDADDVEAHLHTNFDANDVEAHLHTNFDADDVEAHLHTNFDADDVEAHLHTNFDADDVEAHLHTNFDADDVEAHLHTNFDADDVEAHLHTNFDADDVGAHFHTNFYADDV</sequence>
<proteinExistence type="predicted"/>
<accession>A0ABD3QDZ6</accession>
<keyword evidence="3" id="KW-1185">Reference proteome</keyword>
<evidence type="ECO:0000313" key="3">
    <source>
        <dbReference type="Proteomes" id="UP001530315"/>
    </source>
</evidence>
<feature type="region of interest" description="Disordered" evidence="1">
    <location>
        <begin position="463"/>
        <end position="557"/>
    </location>
</feature>
<protein>
    <submittedName>
        <fullName evidence="2">Uncharacterized protein</fullName>
    </submittedName>
</protein>
<dbReference type="PANTHER" id="PTHR33683:SF46">
    <property type="entry name" value="SUSHI DOMAIN-CONTAINING PROTEIN"/>
    <property type="match status" value="1"/>
</dbReference>
<evidence type="ECO:0000313" key="2">
    <source>
        <dbReference type="EMBL" id="KAL3798635.1"/>
    </source>
</evidence>
<dbReference type="EMBL" id="JALLAZ020000290">
    <property type="protein sequence ID" value="KAL3798635.1"/>
    <property type="molecule type" value="Genomic_DNA"/>
</dbReference>
<reference evidence="2 3" key="1">
    <citation type="submission" date="2024-10" db="EMBL/GenBank/DDBJ databases">
        <title>Updated reference genomes for cyclostephanoid diatoms.</title>
        <authorList>
            <person name="Roberts W.R."/>
            <person name="Alverson A.J."/>
        </authorList>
    </citation>
    <scope>NUCLEOTIDE SEQUENCE [LARGE SCALE GENOMIC DNA]</scope>
    <source>
        <strain evidence="2 3">AJA276-08</strain>
    </source>
</reference>
<comment type="caution">
    <text evidence="2">The sequence shown here is derived from an EMBL/GenBank/DDBJ whole genome shotgun (WGS) entry which is preliminary data.</text>
</comment>
<feature type="region of interest" description="Disordered" evidence="1">
    <location>
        <begin position="141"/>
        <end position="164"/>
    </location>
</feature>
<name>A0ABD3QDZ6_9STRA</name>
<evidence type="ECO:0000256" key="1">
    <source>
        <dbReference type="SAM" id="MobiDB-lite"/>
    </source>
</evidence>
<organism evidence="2 3">
    <name type="scientific">Stephanodiscus triporus</name>
    <dbReference type="NCBI Taxonomy" id="2934178"/>
    <lineage>
        <taxon>Eukaryota</taxon>
        <taxon>Sar</taxon>
        <taxon>Stramenopiles</taxon>
        <taxon>Ochrophyta</taxon>
        <taxon>Bacillariophyta</taxon>
        <taxon>Coscinodiscophyceae</taxon>
        <taxon>Thalassiosirophycidae</taxon>
        <taxon>Stephanodiscales</taxon>
        <taxon>Stephanodiscaceae</taxon>
        <taxon>Stephanodiscus</taxon>
    </lineage>
</organism>